<dbReference type="GO" id="GO:0005737">
    <property type="term" value="C:cytoplasm"/>
    <property type="evidence" value="ECO:0007669"/>
    <property type="project" value="TreeGrafter"/>
</dbReference>
<dbReference type="AlphaFoldDB" id="A0A2B4RVJ2"/>
<dbReference type="InterPro" id="IPR029063">
    <property type="entry name" value="SAM-dependent_MTases_sf"/>
</dbReference>
<dbReference type="Gene3D" id="3.30.70.380">
    <property type="entry name" value="Ferrodoxin-fold anticodon-binding domain"/>
    <property type="match status" value="1"/>
</dbReference>
<dbReference type="GO" id="GO:0070042">
    <property type="term" value="F:rRNA (uridine-N3-)-methyltransferase activity"/>
    <property type="evidence" value="ECO:0007669"/>
    <property type="project" value="InterPro"/>
</dbReference>
<sequence length="640" mass="72306">MALLDPKSYTDSVLVVGDGNFSFTVCLASALSKTSVKIVATSFDSRTALASNEFALENIEKLSAFENIEILHEVDATDLRRKFGSRKFDRVIFNFPHTGGKSNIAKSRDLLERFFASAAHHVERFEGDICVSLCQGQGGTPLDNPRRELGNSWQVVCRAAKAGLILNAVYPFKSEEYTAYRSAGFRGQLGKGFHTINGLTHVFVHGVPLEPIPDLQSFISNYSSILDSLYAVDGLITFLNNPVCNLVNKLRKFFGSYNIFDMTIWSAQDCCQPDDVSNLSEEAKKLNVKEKATRMAFKDSEMSFTTRVITKLQEECCSFVLSGTEIDFCLPPSSQTHPVSHKMVAVQTFTEPITSSKLQSDVNSVLEVFIEDICSSVKDLKRESGCRGVTQKNSLTKSSSAESETSQLKNGVQTRFQHVRCASGTGIGCHCRNQDDPKKCIYCRMEKHYLGHDNSPQLCINNLIQPSTMTKLYHKDMLLVSCGILDVSKFPKVCCGWLVEVSIDNLTLALCNIPDIRLLWSKDPRFQEQILRHEVDEFFNFGKAFVPFSLLPPSYIHDISFWITEQMTEQQFFQDIYETTQGSVCDVWFVERYHDAEQDKVSYNYRMVYSSCDRPLSHIETVKMQNLLRRKLLDCDFPLK</sequence>
<dbReference type="OrthoDB" id="273345at2759"/>
<reference evidence="3" key="1">
    <citation type="journal article" date="2017" name="bioRxiv">
        <title>Comparative analysis of the genomes of Stylophora pistillata and Acropora digitifera provides evidence for extensive differences between species of corals.</title>
        <authorList>
            <person name="Voolstra C.R."/>
            <person name="Li Y."/>
            <person name="Liew Y.J."/>
            <person name="Baumgarten S."/>
            <person name="Zoccola D."/>
            <person name="Flot J.-F."/>
            <person name="Tambutte S."/>
            <person name="Allemand D."/>
            <person name="Aranda M."/>
        </authorList>
    </citation>
    <scope>NUCLEOTIDE SEQUENCE [LARGE SCALE GENOMIC DNA]</scope>
</reference>
<dbReference type="EMBL" id="LSMT01000302">
    <property type="protein sequence ID" value="PFX20813.1"/>
    <property type="molecule type" value="Genomic_DNA"/>
</dbReference>
<dbReference type="InterPro" id="IPR019446">
    <property type="entry name" value="BMT5-like"/>
</dbReference>
<dbReference type="SUPFAM" id="SSF54991">
    <property type="entry name" value="Anticodon-binding domain of PheRS"/>
    <property type="match status" value="1"/>
</dbReference>
<dbReference type="InterPro" id="IPR005121">
    <property type="entry name" value="Fdx_antiC-bd"/>
</dbReference>
<dbReference type="PANTHER" id="PTHR11538">
    <property type="entry name" value="PHENYLALANYL-TRNA SYNTHETASE"/>
    <property type="match status" value="1"/>
</dbReference>
<dbReference type="STRING" id="50429.A0A2B4RVJ2"/>
<dbReference type="Pfam" id="PF10354">
    <property type="entry name" value="BMT5-like"/>
    <property type="match status" value="1"/>
</dbReference>
<accession>A0A2B4RVJ2</accession>
<evidence type="ECO:0000259" key="1">
    <source>
        <dbReference type="SMART" id="SM00896"/>
    </source>
</evidence>
<organism evidence="2 3">
    <name type="scientific">Stylophora pistillata</name>
    <name type="common">Smooth cauliflower coral</name>
    <dbReference type="NCBI Taxonomy" id="50429"/>
    <lineage>
        <taxon>Eukaryota</taxon>
        <taxon>Metazoa</taxon>
        <taxon>Cnidaria</taxon>
        <taxon>Anthozoa</taxon>
        <taxon>Hexacorallia</taxon>
        <taxon>Scleractinia</taxon>
        <taxon>Astrocoeniina</taxon>
        <taxon>Pocilloporidae</taxon>
        <taxon>Stylophora</taxon>
    </lineage>
</organism>
<dbReference type="Gene3D" id="3.30.930.10">
    <property type="entry name" value="Bira Bifunctional Protein, Domain 2"/>
    <property type="match status" value="1"/>
</dbReference>
<dbReference type="InterPro" id="IPR036690">
    <property type="entry name" value="Fdx_antiC-bd_sf"/>
</dbReference>
<gene>
    <name evidence="2" type="primary">Fdxacb1</name>
    <name evidence="2" type="ORF">AWC38_SpisGene14720</name>
</gene>
<keyword evidence="3" id="KW-1185">Reference proteome</keyword>
<dbReference type="PANTHER" id="PTHR11538:SF26">
    <property type="entry name" value="FERREDOXIN-FOLD ANTICODON-BINDING DOMAIN-CONTAINING PROTEIN 1"/>
    <property type="match status" value="1"/>
</dbReference>
<evidence type="ECO:0000313" key="2">
    <source>
        <dbReference type="EMBL" id="PFX20813.1"/>
    </source>
</evidence>
<dbReference type="SMART" id="SM00896">
    <property type="entry name" value="FDX-ACB"/>
    <property type="match status" value="1"/>
</dbReference>
<protein>
    <submittedName>
        <fullName evidence="2">Ferredoxin-fold anticodon-binding domain-containing protein 1-like</fullName>
    </submittedName>
</protein>
<comment type="caution">
    <text evidence="2">The sequence shown here is derived from an EMBL/GenBank/DDBJ whole genome shotgun (WGS) entry which is preliminary data.</text>
</comment>
<feature type="domain" description="FDX-ACB" evidence="1">
    <location>
        <begin position="549"/>
        <end position="640"/>
    </location>
</feature>
<dbReference type="InterPro" id="IPR045864">
    <property type="entry name" value="aa-tRNA-synth_II/BPL/LPL"/>
</dbReference>
<dbReference type="GO" id="GO:0070475">
    <property type="term" value="P:rRNA base methylation"/>
    <property type="evidence" value="ECO:0007669"/>
    <property type="project" value="InterPro"/>
</dbReference>
<dbReference type="Proteomes" id="UP000225706">
    <property type="component" value="Unassembled WGS sequence"/>
</dbReference>
<proteinExistence type="predicted"/>
<name>A0A2B4RVJ2_STYPI</name>
<dbReference type="SUPFAM" id="SSF53335">
    <property type="entry name" value="S-adenosyl-L-methionine-dependent methyltransferases"/>
    <property type="match status" value="1"/>
</dbReference>
<evidence type="ECO:0000313" key="3">
    <source>
        <dbReference type="Proteomes" id="UP000225706"/>
    </source>
</evidence>